<name>A0A812TNK3_9DINO</name>
<proteinExistence type="predicted"/>
<protein>
    <submittedName>
        <fullName evidence="2">Uncharacterized protein</fullName>
    </submittedName>
</protein>
<feature type="region of interest" description="Disordered" evidence="1">
    <location>
        <begin position="91"/>
        <end position="116"/>
    </location>
</feature>
<organism evidence="2 3">
    <name type="scientific">Symbiodinium necroappetens</name>
    <dbReference type="NCBI Taxonomy" id="1628268"/>
    <lineage>
        <taxon>Eukaryota</taxon>
        <taxon>Sar</taxon>
        <taxon>Alveolata</taxon>
        <taxon>Dinophyceae</taxon>
        <taxon>Suessiales</taxon>
        <taxon>Symbiodiniaceae</taxon>
        <taxon>Symbiodinium</taxon>
    </lineage>
</organism>
<gene>
    <name evidence="2" type="ORF">SNEC2469_LOCUS15333</name>
</gene>
<evidence type="ECO:0000313" key="3">
    <source>
        <dbReference type="Proteomes" id="UP000601435"/>
    </source>
</evidence>
<feature type="region of interest" description="Disordered" evidence="1">
    <location>
        <begin position="1"/>
        <end position="30"/>
    </location>
</feature>
<comment type="caution">
    <text evidence="2">The sequence shown here is derived from an EMBL/GenBank/DDBJ whole genome shotgun (WGS) entry which is preliminary data.</text>
</comment>
<dbReference type="Proteomes" id="UP000601435">
    <property type="component" value="Unassembled WGS sequence"/>
</dbReference>
<keyword evidence="3" id="KW-1185">Reference proteome</keyword>
<accession>A0A812TNK3</accession>
<feature type="region of interest" description="Disordered" evidence="1">
    <location>
        <begin position="567"/>
        <end position="588"/>
    </location>
</feature>
<dbReference type="EMBL" id="CAJNJA010024858">
    <property type="protein sequence ID" value="CAE7533327.1"/>
    <property type="molecule type" value="Genomic_DNA"/>
</dbReference>
<sequence length="1708" mass="186169">MSFPPSEPLQEVLAAGPGFASGGVDPPAPFVQVQGRLDEQVSGAFPVSAAEGPAELEPDDHSEPELDVPRCFCKGFFGSFPAGALFPRGLGPGSSAGSPDFSRGVPSSELGDAVSEGRWWDQVRDSECEEEPVVDPLESSSIDFASTFRSAVQSQFSLQDRNPLRLPWEMGVFGEIFGSSEPELFPSLKRTVPTPLEADEGSHSEAAPAAVKRVRVLDKGVSFASAVKMRVPVSWKDQRAAQFDIGVDLWLTLIKGWGPCNFVDMLEAEVQGDSQREVVSDVLRGKAPSTLLKRARAISGLQAFLAERMITFPCGEKDLYTFLKHMEAEGMAKSRCTGLLEALAFVRHVIGVDEVEDLLKSRRCRGVGVVEAFKASKQAPALTVDQLLYLHDVLESHRDPWTRHFAGCALVATYSRCRWSDIQHSDELILDRGPDGRLTYLELRRDIGLDDVGRMPFCPAPDSSASPTVRGIDSEEATTWMRLLLRDKPSAGVDGLSIQRLGYHASGGLDIVYSRDAQAPYILIVEKLLAEGLGDDVPVAELASGPEVKLERHGADGPSLEVVDLEESDGADVRSLGSSTSSADEDDHQPVAAVAGGKLVPEGFGLRAMALVTSEAALKQRQLAFAIGTPRSEPTPEQYQELAAQVFGAAAPIGKVAQLRDLHFEATTYVIQALKDQVSSDATEHQVRKLPMAERAARLSDQQRRLSGVSITGELQPSYGLVDKVNHILESGQLVWISPSMCGKRDLEVAQGIDHKAQVVQVEKEALKVSASQVETKADVTTPLMLHFAFQRRGIAFDQCGLIEWSTHQDYLHRLLFALSAPVPPGFTQVTIQQIVRADKELWTIMARECVPPFKAKPDGTKPLDVSMSKLMLDSRVQMWLLPVMVSQASRIQVTSSVEPSDALPPDVPTPPKKFRLRKKAKKVMPDALKGSAVRGKSFSAGSFVHGGVVGGYPFASFTFGHILDVASGPQWLPAADSGFVLRKPMLTAELSEDEVPGKCLTDMLVIEALRSLEELICTESARIALIWAAVPHGTASVARSKPLPRFGWSYGAGQSKVRGVRCVIENPVSSLYWQTEFFRSLQAVQHTLTFCVIGLRGAKAPQLLPEFGHHLQVVATPSSKLPQAESRSPSVGIRCDLDTSVLVPSSLVEIVLFGIPASPEVFVTKAVETGHPADFKSSLEPLLKKVVEENIVGDELRLAKARLAFVAKWSSRARALEQQEAELHASLPKHIKHILKGKRLLLLQEMIDFYGLPDTDLVRHMKEGFSLSGWVPSSGSFPASTKRPEFSVDALKLLSAGFNTATLSKAKVRQERPLEEATWQETLAEEEQGWVWRCEDQVMDGKVVARRFGIFQNGKIRVIDDLSCCGLNATVGLREKFVLHSIDKMAAMQAYATSLVKESLKKNAAFGIESLFQLLGLTFAKEGKKAPPFSTVFNMLGLSVNLGPFKEGSIEIGHTEKRVSELDTSLEAVVEQGSLSMKEAERLRGRMNFFEGHAFGRGPAQALRTIDHHARTGATSKKLPPAVVSALTVLRERLKSAIPLQISSVALSTWYLFTDGSCEAAARTGAVGAVLYDQCGRVVSAFSESVPTRVMHDLLQDSANPIYELELFPVLISFRKWASWLAGSQVVSFVDNDAAKYALVRSCSATQTGAAIVDAIRLIEQRFQLRVWYARVPTHSNPADAPSRLDVTGLEKFLVGDISWEVSSTAL</sequence>
<evidence type="ECO:0000313" key="2">
    <source>
        <dbReference type="EMBL" id="CAE7533327.1"/>
    </source>
</evidence>
<evidence type="ECO:0000256" key="1">
    <source>
        <dbReference type="SAM" id="MobiDB-lite"/>
    </source>
</evidence>
<reference evidence="2" key="1">
    <citation type="submission" date="2021-02" db="EMBL/GenBank/DDBJ databases">
        <authorList>
            <person name="Dougan E. K."/>
            <person name="Rhodes N."/>
            <person name="Thang M."/>
            <person name="Chan C."/>
        </authorList>
    </citation>
    <scope>NUCLEOTIDE SEQUENCE</scope>
</reference>
<dbReference type="OrthoDB" id="421045at2759"/>